<proteinExistence type="evidence at transcript level"/>
<dbReference type="SUPFAM" id="SSF102588">
    <property type="entry name" value="LmbE-like"/>
    <property type="match status" value="1"/>
</dbReference>
<evidence type="ECO:0000313" key="3">
    <source>
        <dbReference type="EMBL" id="JAT98530.1"/>
    </source>
</evidence>
<accession>A0A1E1XGU0</accession>
<dbReference type="EMBL" id="GFAC01000658">
    <property type="protein sequence ID" value="JAT98530.1"/>
    <property type="molecule type" value="mRNA"/>
</dbReference>
<dbReference type="PANTHER" id="PTHR12993:SF11">
    <property type="entry name" value="N-ACETYLGLUCOSAMINYL-PHOSPHATIDYLINOSITOL DE-N-ACETYLASE"/>
    <property type="match status" value="1"/>
</dbReference>
<dbReference type="InterPro" id="IPR024078">
    <property type="entry name" value="LmbE-like_dom_sf"/>
</dbReference>
<sequence length="229" mass="26747">KRVNSNFARDLVAHFSEEDDRTKCVGIIVAHPDDESMFFTPMLEVLRNTPEIAHQQIRVELLSLTKGDYEGSGDRRTFELAEICHKYNMSCTIVDESESQDGPNYWDVDNVSHRIEKFVKEKNTAVIFTFDMYGASGHPNHISTHNAIINMRARNPGISVWRLHTYGLFSKYFPLLAILRSMFQRPSVIKLSPFEVMRNMYIHYSQNRWYIPLWSFFASYSYTNTFNPL</sequence>
<dbReference type="UniPathway" id="UPA00196"/>
<dbReference type="InterPro" id="IPR003737">
    <property type="entry name" value="GlcNAc_PI_deacetylase-related"/>
</dbReference>
<evidence type="ECO:0000256" key="2">
    <source>
        <dbReference type="ARBA" id="ARBA00012176"/>
    </source>
</evidence>
<feature type="non-terminal residue" evidence="3">
    <location>
        <position position="1"/>
    </location>
</feature>
<dbReference type="EC" id="3.5.1.89" evidence="2"/>
<dbReference type="GO" id="GO:0006506">
    <property type="term" value="P:GPI anchor biosynthetic process"/>
    <property type="evidence" value="ECO:0007669"/>
    <property type="project" value="UniProtKB-UniPathway"/>
</dbReference>
<protein>
    <recommendedName>
        <fullName evidence="2">N-acetylglucosaminylphosphatidylinositol deacetylase</fullName>
        <ecNumber evidence="2">3.5.1.89</ecNumber>
    </recommendedName>
</protein>
<dbReference type="GO" id="GO:0005783">
    <property type="term" value="C:endoplasmic reticulum"/>
    <property type="evidence" value="ECO:0007669"/>
    <property type="project" value="TreeGrafter"/>
</dbReference>
<reference evidence="3" key="1">
    <citation type="journal article" date="2017" name="Front. Cell. Infect. Microbiol.">
        <title>The Distinct Transcriptional Response of the Midgut of Amblyomma sculptum and Amblyomma aureolatum Ticks to Rickettsia rickettsii Correlates to Their Differences in Susceptibility to Infection.</title>
        <authorList>
            <person name="Martins L.A."/>
            <person name="Galletti M.F.B.M."/>
            <person name="Ribeiro J.M."/>
            <person name="Fujita A."/>
            <person name="Costa F.B."/>
            <person name="Labruna M.B."/>
            <person name="Daffre S."/>
            <person name="Fogaca A.C."/>
        </authorList>
    </citation>
    <scope>NUCLEOTIDE SEQUENCE</scope>
</reference>
<dbReference type="Gene3D" id="3.40.50.10320">
    <property type="entry name" value="LmbE-like"/>
    <property type="match status" value="1"/>
</dbReference>
<comment type="similarity">
    <text evidence="1">Belongs to the PIGL family.</text>
</comment>
<name>A0A1E1XGU0_9ACAR</name>
<dbReference type="AlphaFoldDB" id="A0A1E1XGU0"/>
<dbReference type="PANTHER" id="PTHR12993">
    <property type="entry name" value="N-ACETYLGLUCOSAMINYL-PHOSPHATIDYLINOSITOL DE-N-ACETYLASE-RELATED"/>
    <property type="match status" value="1"/>
</dbReference>
<organism evidence="3">
    <name type="scientific">Amblyomma aureolatum</name>
    <dbReference type="NCBI Taxonomy" id="187763"/>
    <lineage>
        <taxon>Eukaryota</taxon>
        <taxon>Metazoa</taxon>
        <taxon>Ecdysozoa</taxon>
        <taxon>Arthropoda</taxon>
        <taxon>Chelicerata</taxon>
        <taxon>Arachnida</taxon>
        <taxon>Acari</taxon>
        <taxon>Parasitiformes</taxon>
        <taxon>Ixodida</taxon>
        <taxon>Ixodoidea</taxon>
        <taxon>Ixodidae</taxon>
        <taxon>Amblyomminae</taxon>
        <taxon>Amblyomma</taxon>
    </lineage>
</organism>
<dbReference type="GO" id="GO:0000225">
    <property type="term" value="F:N-acetylglucosaminylphosphatidylinositol deacetylase activity"/>
    <property type="evidence" value="ECO:0007669"/>
    <property type="project" value="UniProtKB-EC"/>
</dbReference>
<evidence type="ECO:0000256" key="1">
    <source>
        <dbReference type="ARBA" id="ARBA00006066"/>
    </source>
</evidence>
<dbReference type="Pfam" id="PF02585">
    <property type="entry name" value="PIG-L"/>
    <property type="match status" value="1"/>
</dbReference>
<dbReference type="GO" id="GO:0016020">
    <property type="term" value="C:membrane"/>
    <property type="evidence" value="ECO:0007669"/>
    <property type="project" value="GOC"/>
</dbReference>